<dbReference type="Gene3D" id="3.40.605.10">
    <property type="entry name" value="Aldehyde Dehydrogenase, Chain A, domain 1"/>
    <property type="match status" value="1"/>
</dbReference>
<reference evidence="3 4" key="1">
    <citation type="submission" date="2017-08" db="EMBL/GenBank/DDBJ databases">
        <authorList>
            <person name="de Groot N.N."/>
        </authorList>
    </citation>
    <scope>NUCLEOTIDE SEQUENCE [LARGE SCALE GENOMIC DNA]</scope>
    <source>
        <strain evidence="3 4">JC85</strain>
    </source>
</reference>
<dbReference type="Gene3D" id="3.40.309.10">
    <property type="entry name" value="Aldehyde Dehydrogenase, Chain A, domain 2"/>
    <property type="match status" value="1"/>
</dbReference>
<dbReference type="EMBL" id="OBQD01000002">
    <property type="protein sequence ID" value="SOC35698.1"/>
    <property type="molecule type" value="Genomic_DNA"/>
</dbReference>
<dbReference type="OrthoDB" id="9815791at2"/>
<organism evidence="3 4">
    <name type="scientific">Rhizobium subbaraonis</name>
    <dbReference type="NCBI Taxonomy" id="908946"/>
    <lineage>
        <taxon>Bacteria</taxon>
        <taxon>Pseudomonadati</taxon>
        <taxon>Pseudomonadota</taxon>
        <taxon>Alphaproteobacteria</taxon>
        <taxon>Hyphomicrobiales</taxon>
        <taxon>Rhizobiaceae</taxon>
        <taxon>Rhizobium/Agrobacterium group</taxon>
        <taxon>Rhizobium</taxon>
    </lineage>
</organism>
<name>A0A285U2P5_9HYPH</name>
<accession>A0A285U2P5</accession>
<dbReference type="Pfam" id="PF00171">
    <property type="entry name" value="Aldedh"/>
    <property type="match status" value="1"/>
</dbReference>
<dbReference type="CDD" id="cd07122">
    <property type="entry name" value="ALDH_F20_ACDH"/>
    <property type="match status" value="1"/>
</dbReference>
<sequence length="472" mass="50161">MSQSADHLHIAELVDRARRAQAILNGYSQEQVDLIAGAIVYHLSRPQLAETIAEMAYDETKMGLVESKRAKLTHKMPAIFHDIRTEKTVGVIDRDEENGIITIAKPYGVIAALVPSTNCEATPIFKSVLGIRARNAVICAPHPASKKTTIFVVDVIRQVLRALDAPEDLVQCIAAPSKALAAELMAQCDVTMATGSGDMVAAAYSSGKPAYGVGVGNAAVIIDETVDLTETASKIRIGKTGDNASGCSAENAIIVQASIYDDFLRALEKEGAYIATAEEKAKFQAVLWENGHVSRKVVARPVGEIAALAGIAVPADRKFIVVEEQGAGADFPFSGEKLSLVLTCYKYDAFDDAIARVNAITGYSGSGHSCGIHSNDPERILRLGLETKTSRVIVRQPHGVANSGSWSNGLAKTFSLGCGSWGGNSVSENVTQKHYYNTTRIAEPLDRSAPDDQAIYGPLLGKIAAVRIAAGA</sequence>
<dbReference type="PANTHER" id="PTHR11699">
    <property type="entry name" value="ALDEHYDE DEHYDROGENASE-RELATED"/>
    <property type="match status" value="1"/>
</dbReference>
<dbReference type="GO" id="GO:0016620">
    <property type="term" value="F:oxidoreductase activity, acting on the aldehyde or oxo group of donors, NAD or NADP as acceptor"/>
    <property type="evidence" value="ECO:0007669"/>
    <property type="project" value="InterPro"/>
</dbReference>
<protein>
    <submittedName>
        <fullName evidence="3">Sulfoacetaldehyde dehydrogenase</fullName>
    </submittedName>
</protein>
<dbReference type="SUPFAM" id="SSF53720">
    <property type="entry name" value="ALDH-like"/>
    <property type="match status" value="1"/>
</dbReference>
<keyword evidence="4" id="KW-1185">Reference proteome</keyword>
<dbReference type="InterPro" id="IPR016162">
    <property type="entry name" value="Ald_DH_N"/>
</dbReference>
<keyword evidence="1" id="KW-0560">Oxidoreductase</keyword>
<dbReference type="InterPro" id="IPR016163">
    <property type="entry name" value="Ald_DH_C"/>
</dbReference>
<evidence type="ECO:0000259" key="2">
    <source>
        <dbReference type="Pfam" id="PF00171"/>
    </source>
</evidence>
<dbReference type="InterPro" id="IPR015590">
    <property type="entry name" value="Aldehyde_DH_dom"/>
</dbReference>
<evidence type="ECO:0000313" key="3">
    <source>
        <dbReference type="EMBL" id="SOC35698.1"/>
    </source>
</evidence>
<dbReference type="AlphaFoldDB" id="A0A285U2P5"/>
<dbReference type="InterPro" id="IPR016161">
    <property type="entry name" value="Ald_DH/histidinol_DH"/>
</dbReference>
<gene>
    <name evidence="3" type="ORF">SAMN05892877_10234</name>
</gene>
<feature type="domain" description="Aldehyde dehydrogenase" evidence="2">
    <location>
        <begin position="90"/>
        <end position="270"/>
    </location>
</feature>
<proteinExistence type="predicted"/>
<evidence type="ECO:0000256" key="1">
    <source>
        <dbReference type="ARBA" id="ARBA00023002"/>
    </source>
</evidence>
<dbReference type="RefSeq" id="WP_097136149.1">
    <property type="nucleotide sequence ID" value="NZ_OBQD01000002.1"/>
</dbReference>
<dbReference type="Proteomes" id="UP000219167">
    <property type="component" value="Unassembled WGS sequence"/>
</dbReference>
<evidence type="ECO:0000313" key="4">
    <source>
        <dbReference type="Proteomes" id="UP000219167"/>
    </source>
</evidence>